<dbReference type="InterPro" id="IPR011468">
    <property type="entry name" value="DUF1574"/>
</dbReference>
<evidence type="ECO:0000313" key="1">
    <source>
        <dbReference type="EMBL" id="EKS00104.1"/>
    </source>
</evidence>
<accession>A0AA87MPM9</accession>
<organism evidence="1 2">
    <name type="scientific">Leptospira mayottensis 200901122</name>
    <dbReference type="NCBI Taxonomy" id="1193010"/>
    <lineage>
        <taxon>Bacteria</taxon>
        <taxon>Pseudomonadati</taxon>
        <taxon>Spirochaetota</taxon>
        <taxon>Spirochaetia</taxon>
        <taxon>Leptospirales</taxon>
        <taxon>Leptospiraceae</taxon>
        <taxon>Leptospira</taxon>
    </lineage>
</organism>
<gene>
    <name evidence="1" type="ORF">LEP1GSC125_3562</name>
</gene>
<comment type="caution">
    <text evidence="1">The sequence shown here is derived from an EMBL/GenBank/DDBJ whole genome shotgun (WGS) entry which is preliminary data.</text>
</comment>
<name>A0AA87MPM9_9LEPT</name>
<dbReference type="Proteomes" id="UP000001343">
    <property type="component" value="Unassembled WGS sequence"/>
</dbReference>
<sequence length="357" mass="42282">MMGAPKRQNLIPLFRKKLLTVPLLFFIFAFSLDRLLSSQWVRPYTEAGAEYYFYEIKDKVLAALIEEKSVAEKDKKVLIFFGTSHMGEFSLDTIRKKRTDLIVYNFSAPSAPFSYHNYNFERILSAGLKPDYAILEFYPDSMTDFCNRYPLRYSYDLPYFIRYAKEFSTNDWDTFLRSRVFRTTVFPPRFKEAMARIKDPHSKDTMLKIRNLLINESDKFKGGIPNVLLTNTPPEKLEEESEKYYNDTYRYIKISPVQRKFLFQFLETAEKNGVKVVLWSPLLYEGLEKRVKSAEFYPSWEKLRKQIISEFKNVYSLDMNDFRAEVKCRKYIDSHHLSGGCYPEPTAILIDRLDIQR</sequence>
<reference evidence="1 2" key="1">
    <citation type="journal article" date="2014" name="Int. J. Syst. Evol. Microbiol.">
        <title>Leptospira mayottensis sp. nov., a pathogenic species of the genus Leptospira isolated from humans.</title>
        <authorList>
            <person name="Bourhy P."/>
            <person name="Collet L."/>
            <person name="Brisse S."/>
            <person name="Picardeau M."/>
        </authorList>
    </citation>
    <scope>NUCLEOTIDE SEQUENCE [LARGE SCALE GENOMIC DNA]</scope>
    <source>
        <strain evidence="1 2">200901122</strain>
    </source>
</reference>
<protein>
    <submittedName>
        <fullName evidence="1">PF07611 family protein</fullName>
    </submittedName>
</protein>
<evidence type="ECO:0000313" key="2">
    <source>
        <dbReference type="Proteomes" id="UP000001343"/>
    </source>
</evidence>
<proteinExistence type="predicted"/>
<dbReference type="Pfam" id="PF07611">
    <property type="entry name" value="DUF1574"/>
    <property type="match status" value="1"/>
</dbReference>
<dbReference type="EMBL" id="AKWM02000040">
    <property type="protein sequence ID" value="EKS00104.1"/>
    <property type="molecule type" value="Genomic_DNA"/>
</dbReference>
<dbReference type="AlphaFoldDB" id="A0AA87MPM9"/>